<sequence length="203" mass="22928">MPSSLQQDDYTIRDTPWGQAEHIKQLTEGIFEVSTAGHGGIRVFPEPNQRIPDYMRADSGWYEQDVEWAKVAVVFPESFEANDVKAAHNTLKNWRPDAYERFTGRSILPGESYIRDRNAFEAEHARDWIVTAAWGDWASWVPEGMIGVAASIGGRDSKGQSKGEILYFLVPAAEYEQRSYNGFVVDRCRHTQIDGSGIVSRVD</sequence>
<dbReference type="InterPro" id="IPR054276">
    <property type="entry name" value="DUF7007"/>
</dbReference>
<keyword evidence="3" id="KW-1185">Reference proteome</keyword>
<gene>
    <name evidence="2" type="ORF">GCM10011585_33290</name>
</gene>
<feature type="domain" description="DUF7007" evidence="1">
    <location>
        <begin position="14"/>
        <end position="125"/>
    </location>
</feature>
<reference evidence="2" key="2">
    <citation type="submission" date="2020-09" db="EMBL/GenBank/DDBJ databases">
        <authorList>
            <person name="Sun Q."/>
            <person name="Zhou Y."/>
        </authorList>
    </citation>
    <scope>NUCLEOTIDE SEQUENCE</scope>
    <source>
        <strain evidence="2">CGMCC 1.12997</strain>
    </source>
</reference>
<evidence type="ECO:0000313" key="3">
    <source>
        <dbReference type="Proteomes" id="UP000647241"/>
    </source>
</evidence>
<dbReference type="Pfam" id="PF22653">
    <property type="entry name" value="DUF7007"/>
    <property type="match status" value="1"/>
</dbReference>
<dbReference type="EMBL" id="BMGT01000004">
    <property type="protein sequence ID" value="GGG86661.1"/>
    <property type="molecule type" value="Genomic_DNA"/>
</dbReference>
<organism evidence="2 3">
    <name type="scientific">Edaphobacter dinghuensis</name>
    <dbReference type="NCBI Taxonomy" id="1560005"/>
    <lineage>
        <taxon>Bacteria</taxon>
        <taxon>Pseudomonadati</taxon>
        <taxon>Acidobacteriota</taxon>
        <taxon>Terriglobia</taxon>
        <taxon>Terriglobales</taxon>
        <taxon>Acidobacteriaceae</taxon>
        <taxon>Edaphobacter</taxon>
    </lineage>
</organism>
<dbReference type="AlphaFoldDB" id="A0A917MB72"/>
<evidence type="ECO:0000259" key="1">
    <source>
        <dbReference type="Pfam" id="PF22653"/>
    </source>
</evidence>
<accession>A0A917MB72</accession>
<proteinExistence type="predicted"/>
<reference evidence="2" key="1">
    <citation type="journal article" date="2014" name="Int. J. Syst. Evol. Microbiol.">
        <title>Complete genome sequence of Corynebacterium casei LMG S-19264T (=DSM 44701T), isolated from a smear-ripened cheese.</title>
        <authorList>
            <consortium name="US DOE Joint Genome Institute (JGI-PGF)"/>
            <person name="Walter F."/>
            <person name="Albersmeier A."/>
            <person name="Kalinowski J."/>
            <person name="Ruckert C."/>
        </authorList>
    </citation>
    <scope>NUCLEOTIDE SEQUENCE</scope>
    <source>
        <strain evidence="2">CGMCC 1.12997</strain>
    </source>
</reference>
<dbReference type="RefSeq" id="WP_188555374.1">
    <property type="nucleotide sequence ID" value="NZ_BMGT01000004.1"/>
</dbReference>
<comment type="caution">
    <text evidence="2">The sequence shown here is derived from an EMBL/GenBank/DDBJ whole genome shotgun (WGS) entry which is preliminary data.</text>
</comment>
<evidence type="ECO:0000313" key="2">
    <source>
        <dbReference type="EMBL" id="GGG86661.1"/>
    </source>
</evidence>
<dbReference type="Proteomes" id="UP000647241">
    <property type="component" value="Unassembled WGS sequence"/>
</dbReference>
<protein>
    <recommendedName>
        <fullName evidence="1">DUF7007 domain-containing protein</fullName>
    </recommendedName>
</protein>
<name>A0A917MB72_9BACT</name>